<name>A0A0D7AA02_9AGAR</name>
<evidence type="ECO:0000313" key="2">
    <source>
        <dbReference type="Proteomes" id="UP000054144"/>
    </source>
</evidence>
<protein>
    <recommendedName>
        <fullName evidence="3">CoA-dependent acyltransferase</fullName>
    </recommendedName>
</protein>
<dbReference type="PANTHER" id="PTHR42034">
    <property type="entry name" value="CHROMOSOME 7, WHOLE GENOME SHOTGUN SEQUENCE-RELATED"/>
    <property type="match status" value="1"/>
</dbReference>
<evidence type="ECO:0008006" key="3">
    <source>
        <dbReference type="Google" id="ProtNLM"/>
    </source>
</evidence>
<dbReference type="EMBL" id="KN881930">
    <property type="protein sequence ID" value="KIY47663.1"/>
    <property type="molecule type" value="Genomic_DNA"/>
</dbReference>
<proteinExistence type="predicted"/>
<dbReference type="Gene3D" id="3.30.559.10">
    <property type="entry name" value="Chloramphenicol acetyltransferase-like domain"/>
    <property type="match status" value="1"/>
</dbReference>
<sequence>MSEYTFLQNGDGTYVRKCYGFETSMATMSDLHDGTSHMIYSVHIDTVKPVWQDEVVSTARSAWTRLRHQVPLIGATTKGSATPGGAFIFEYTTPQNAEAAAVWAQRTVVVAETAAPSLFVRHRDLARNRSWTPSTPHDNAELHVCAIEAGGWVLSITAGHHVIDGRISLALLDELLMHFDAVFRGAEIPLEEIAWGEEVTRLPKAAAIIFAEGKVSPPPPPPTGPMPGLGQLMPFLTPRITKGEAAYSVKLTIAATAAFHAATKHVEGTVTHAITALCMLAFTETELHMAARAGPAQFATAAGAYRTMQSFLLPSCPIDQRQKLPNEHRDLRAAYSTPLMVLDESPVFVPMASLKQLVAVDPAMGTVTTEWHSEVFDQLVRDVGTALRSIDDSPTAFIAREAARQKADNIAAFDAAVHVPLLATVSSLGDTTRLGRFQRFVPGNSGDAALVLVDFLGGARSSSAFTVVGAYQHAGELRVHLCSGGGPTGSRALCDLVRALKSAIAKFVKLPESNVLDIGIDV</sequence>
<accession>A0A0D7AA02</accession>
<dbReference type="PANTHER" id="PTHR42034:SF1">
    <property type="entry name" value="CONDENSATION DOMAIN-CONTAINING PROTEIN"/>
    <property type="match status" value="1"/>
</dbReference>
<dbReference type="AlphaFoldDB" id="A0A0D7AA02"/>
<dbReference type="InterPro" id="IPR023213">
    <property type="entry name" value="CAT-like_dom_sf"/>
</dbReference>
<organism evidence="1 2">
    <name type="scientific">Fistulina hepatica ATCC 64428</name>
    <dbReference type="NCBI Taxonomy" id="1128425"/>
    <lineage>
        <taxon>Eukaryota</taxon>
        <taxon>Fungi</taxon>
        <taxon>Dikarya</taxon>
        <taxon>Basidiomycota</taxon>
        <taxon>Agaricomycotina</taxon>
        <taxon>Agaricomycetes</taxon>
        <taxon>Agaricomycetidae</taxon>
        <taxon>Agaricales</taxon>
        <taxon>Fistulinaceae</taxon>
        <taxon>Fistulina</taxon>
    </lineage>
</organism>
<evidence type="ECO:0000313" key="1">
    <source>
        <dbReference type="EMBL" id="KIY47663.1"/>
    </source>
</evidence>
<gene>
    <name evidence="1" type="ORF">FISHEDRAFT_59515</name>
</gene>
<keyword evidence="2" id="KW-1185">Reference proteome</keyword>
<reference evidence="1 2" key="1">
    <citation type="journal article" date="2015" name="Fungal Genet. Biol.">
        <title>Evolution of novel wood decay mechanisms in Agaricales revealed by the genome sequences of Fistulina hepatica and Cylindrobasidium torrendii.</title>
        <authorList>
            <person name="Floudas D."/>
            <person name="Held B.W."/>
            <person name="Riley R."/>
            <person name="Nagy L.G."/>
            <person name="Koehler G."/>
            <person name="Ransdell A.S."/>
            <person name="Younus H."/>
            <person name="Chow J."/>
            <person name="Chiniquy J."/>
            <person name="Lipzen A."/>
            <person name="Tritt A."/>
            <person name="Sun H."/>
            <person name="Haridas S."/>
            <person name="LaButti K."/>
            <person name="Ohm R.A."/>
            <person name="Kues U."/>
            <person name="Blanchette R.A."/>
            <person name="Grigoriev I.V."/>
            <person name="Minto R.E."/>
            <person name="Hibbett D.S."/>
        </authorList>
    </citation>
    <scope>NUCLEOTIDE SEQUENCE [LARGE SCALE GENOMIC DNA]</scope>
    <source>
        <strain evidence="1 2">ATCC 64428</strain>
    </source>
</reference>
<dbReference type="Proteomes" id="UP000054144">
    <property type="component" value="Unassembled WGS sequence"/>
</dbReference>
<dbReference type="OrthoDB" id="3252971at2759"/>